<dbReference type="PANTHER" id="PTHR11802">
    <property type="entry name" value="SERINE PROTEASE FAMILY S10 SERINE CARBOXYPEPTIDASE"/>
    <property type="match status" value="1"/>
</dbReference>
<dbReference type="GO" id="GO:0004185">
    <property type="term" value="F:serine-type carboxypeptidase activity"/>
    <property type="evidence" value="ECO:0007669"/>
    <property type="project" value="InterPro"/>
</dbReference>
<keyword evidence="4" id="KW-0378">Hydrolase</keyword>
<comment type="caution">
    <text evidence="8">The sequence shown here is derived from an EMBL/GenBank/DDBJ whole genome shotgun (WGS) entry which is preliminary data.</text>
</comment>
<dbReference type="InterPro" id="IPR001563">
    <property type="entry name" value="Peptidase_S10"/>
</dbReference>
<feature type="chain" id="PRO_5012420042" description="Serine carboxypeptidase" evidence="7">
    <location>
        <begin position="25"/>
        <end position="551"/>
    </location>
</feature>
<keyword evidence="9" id="KW-1185">Reference proteome</keyword>
<evidence type="ECO:0000256" key="6">
    <source>
        <dbReference type="SAM" id="MobiDB-lite"/>
    </source>
</evidence>
<dbReference type="AlphaFoldDB" id="A0A218ZAK4"/>
<dbReference type="PANTHER" id="PTHR11802:SF479">
    <property type="entry name" value="CARBOXYPEPTIDASE"/>
    <property type="match status" value="1"/>
</dbReference>
<keyword evidence="3" id="KW-0645">Protease</keyword>
<feature type="signal peptide" evidence="7">
    <location>
        <begin position="1"/>
        <end position="24"/>
    </location>
</feature>
<evidence type="ECO:0000256" key="5">
    <source>
        <dbReference type="ARBA" id="ARBA00023180"/>
    </source>
</evidence>
<dbReference type="InterPro" id="IPR029058">
    <property type="entry name" value="AB_hydrolase_fold"/>
</dbReference>
<reference evidence="8 9" key="1">
    <citation type="submission" date="2017-04" db="EMBL/GenBank/DDBJ databases">
        <title>Draft genome sequence of Marssonina coronaria NL1: causal agent of apple blotch.</title>
        <authorList>
            <person name="Cheng Q."/>
        </authorList>
    </citation>
    <scope>NUCLEOTIDE SEQUENCE [LARGE SCALE GENOMIC DNA]</scope>
    <source>
        <strain evidence="8 9">NL1</strain>
    </source>
</reference>
<name>A0A218ZAK4_9HELO</name>
<evidence type="ECO:0000256" key="7">
    <source>
        <dbReference type="SAM" id="SignalP"/>
    </source>
</evidence>
<evidence type="ECO:0000256" key="1">
    <source>
        <dbReference type="ARBA" id="ARBA00009431"/>
    </source>
</evidence>
<keyword evidence="5" id="KW-0325">Glycoprotein</keyword>
<comment type="similarity">
    <text evidence="1">Belongs to the peptidase S10 family.</text>
</comment>
<dbReference type="Pfam" id="PF00450">
    <property type="entry name" value="Peptidase_S10"/>
    <property type="match status" value="1"/>
</dbReference>
<dbReference type="InParanoid" id="A0A218ZAK4"/>
<dbReference type="EMBL" id="MZNU01000083">
    <property type="protein sequence ID" value="OWP05028.1"/>
    <property type="molecule type" value="Genomic_DNA"/>
</dbReference>
<dbReference type="OrthoDB" id="443318at2759"/>
<feature type="compositionally biased region" description="Basic and acidic residues" evidence="6">
    <location>
        <begin position="45"/>
        <end position="58"/>
    </location>
</feature>
<organism evidence="8 9">
    <name type="scientific">Diplocarpon coronariae</name>
    <dbReference type="NCBI Taxonomy" id="2795749"/>
    <lineage>
        <taxon>Eukaryota</taxon>
        <taxon>Fungi</taxon>
        <taxon>Dikarya</taxon>
        <taxon>Ascomycota</taxon>
        <taxon>Pezizomycotina</taxon>
        <taxon>Leotiomycetes</taxon>
        <taxon>Helotiales</taxon>
        <taxon>Drepanopezizaceae</taxon>
        <taxon>Diplocarpon</taxon>
    </lineage>
</organism>
<dbReference type="SUPFAM" id="SSF53474">
    <property type="entry name" value="alpha/beta-Hydrolases"/>
    <property type="match status" value="1"/>
</dbReference>
<dbReference type="PRINTS" id="PR00724">
    <property type="entry name" value="CRBOXYPTASEC"/>
</dbReference>
<dbReference type="GO" id="GO:0006508">
    <property type="term" value="P:proteolysis"/>
    <property type="evidence" value="ECO:0007669"/>
    <property type="project" value="UniProtKB-KW"/>
</dbReference>
<dbReference type="STRING" id="503106.A0A218ZAK4"/>
<evidence type="ECO:0000256" key="3">
    <source>
        <dbReference type="ARBA" id="ARBA00022670"/>
    </source>
</evidence>
<proteinExistence type="inferred from homology"/>
<dbReference type="Gene3D" id="3.40.50.1820">
    <property type="entry name" value="alpha/beta hydrolase"/>
    <property type="match status" value="1"/>
</dbReference>
<evidence type="ECO:0000313" key="8">
    <source>
        <dbReference type="EMBL" id="OWP05028.1"/>
    </source>
</evidence>
<sequence length="551" mass="61487">MLSLLARTALVLSLASSVLPVVQADRLGAVTKPRGYDSRVINQRPVEEAKQKPKRGDSDQGPLKKKKCNPDVLPCPEHAHFRFLTKATTPFLVNNLPDVKYDIGEMYSGLIPINKQDPDRSLFFVFQPTDGPRVDEVTIWLNGGPGCSSLIGFFQENGRFTWSPGMSEPAYNPYSWVGLTNVLWVDQPAGAGYSMGDPMAESDEDVAEEFADFFLNFQRTFGISNFKIYLAGSGYAGRYVPYISAEMLQRKNKKHFDVKGALMYDATIGSHDVIQREAVAYPYLEAWNNVLGLNSSFREQLKAVDKRCGHAEYREKYLRFPATEKQPATAALAEECAIFRVTSDAASKVNPCFNPYDIRLQCPLLNDPLGVPTRWLTTHDSYSGPTPYFDRDEVKAAMHAPATFWQACTEDVILGHPHDNPSSDSIQKVLPALIEATNRVLVSNSALNYMMITDGALLSIQNMTWGGKLGFQAKPETPIVITLPNLQYQQSFGASKKDASYGSEQGTMGVQHYERGLMWAETFSSGHQQSRSQPRSSFRHLQWVLGHIQEL</sequence>
<evidence type="ECO:0008006" key="10">
    <source>
        <dbReference type="Google" id="ProtNLM"/>
    </source>
</evidence>
<dbReference type="Proteomes" id="UP000242519">
    <property type="component" value="Unassembled WGS sequence"/>
</dbReference>
<accession>A0A218ZAK4</accession>
<keyword evidence="2" id="KW-0121">Carboxypeptidase</keyword>
<gene>
    <name evidence="8" type="ORF">B2J93_598</name>
</gene>
<evidence type="ECO:0000256" key="2">
    <source>
        <dbReference type="ARBA" id="ARBA00022645"/>
    </source>
</evidence>
<feature type="region of interest" description="Disordered" evidence="6">
    <location>
        <begin position="38"/>
        <end position="69"/>
    </location>
</feature>
<evidence type="ECO:0000256" key="4">
    <source>
        <dbReference type="ARBA" id="ARBA00022801"/>
    </source>
</evidence>
<keyword evidence="7" id="KW-0732">Signal</keyword>
<protein>
    <recommendedName>
        <fullName evidence="10">Serine carboxypeptidase</fullName>
    </recommendedName>
</protein>
<evidence type="ECO:0000313" key="9">
    <source>
        <dbReference type="Proteomes" id="UP000242519"/>
    </source>
</evidence>